<sequence>MRKESLDYGVRYTRGKFLNVVPVYPPGNERNFKFELYNNRVRAKLPVATLTTSVDTVIREGMIRRSFNANLEIRPDVPFSQEELNDLPSDIATFMVRELGGNPQEEEFIIKVTCQFSDSSNVKRTNIISESWISGGIDFNTYNIFSNNALVMSSGY</sequence>
<gene>
    <name evidence="1" type="ORF">SAMN05443529_11722</name>
</gene>
<dbReference type="EMBL" id="FNCP01000017">
    <property type="protein sequence ID" value="SDH69251.1"/>
    <property type="molecule type" value="Genomic_DNA"/>
</dbReference>
<dbReference type="RefSeq" id="WP_092334362.1">
    <property type="nucleotide sequence ID" value="NZ_FNCP01000017.1"/>
</dbReference>
<dbReference type="Proteomes" id="UP000198656">
    <property type="component" value="Unassembled WGS sequence"/>
</dbReference>
<proteinExistence type="predicted"/>
<name>A0A1G8EHE2_9FIRM</name>
<keyword evidence="2" id="KW-1185">Reference proteome</keyword>
<organism evidence="1 2">
    <name type="scientific">Desulfosporosinus hippei DSM 8344</name>
    <dbReference type="NCBI Taxonomy" id="1121419"/>
    <lineage>
        <taxon>Bacteria</taxon>
        <taxon>Bacillati</taxon>
        <taxon>Bacillota</taxon>
        <taxon>Clostridia</taxon>
        <taxon>Eubacteriales</taxon>
        <taxon>Desulfitobacteriaceae</taxon>
        <taxon>Desulfosporosinus</taxon>
    </lineage>
</organism>
<dbReference type="OrthoDB" id="1796585at2"/>
<protein>
    <submittedName>
        <fullName evidence="1">Uncharacterized protein</fullName>
    </submittedName>
</protein>
<evidence type="ECO:0000313" key="2">
    <source>
        <dbReference type="Proteomes" id="UP000198656"/>
    </source>
</evidence>
<reference evidence="2" key="1">
    <citation type="submission" date="2016-10" db="EMBL/GenBank/DDBJ databases">
        <authorList>
            <person name="Varghese N."/>
            <person name="Submissions S."/>
        </authorList>
    </citation>
    <scope>NUCLEOTIDE SEQUENCE [LARGE SCALE GENOMIC DNA]</scope>
    <source>
        <strain evidence="2">DSM 8344</strain>
    </source>
</reference>
<dbReference type="AlphaFoldDB" id="A0A1G8EHE2"/>
<evidence type="ECO:0000313" key="1">
    <source>
        <dbReference type="EMBL" id="SDH69251.1"/>
    </source>
</evidence>
<accession>A0A1G8EHE2</accession>
<dbReference type="STRING" id="1121419.SAMN05443529_11722"/>